<evidence type="ECO:0000313" key="9">
    <source>
        <dbReference type="EMBL" id="KEF54431.1"/>
    </source>
</evidence>
<dbReference type="Gene3D" id="1.20.1250.20">
    <property type="entry name" value="MFS general substrate transporter like domains"/>
    <property type="match status" value="1"/>
</dbReference>
<feature type="transmembrane region" description="Helical" evidence="7">
    <location>
        <begin position="131"/>
        <end position="155"/>
    </location>
</feature>
<dbReference type="RefSeq" id="XP_013257021.1">
    <property type="nucleotide sequence ID" value="XM_013401567.1"/>
</dbReference>
<feature type="transmembrane region" description="Helical" evidence="7">
    <location>
        <begin position="481"/>
        <end position="503"/>
    </location>
</feature>
<feature type="transmembrane region" description="Helical" evidence="7">
    <location>
        <begin position="355"/>
        <end position="382"/>
    </location>
</feature>
<dbReference type="EMBL" id="AMGV01000010">
    <property type="protein sequence ID" value="KEF54431.1"/>
    <property type="molecule type" value="Genomic_DNA"/>
</dbReference>
<evidence type="ECO:0000256" key="5">
    <source>
        <dbReference type="ARBA" id="ARBA00023136"/>
    </source>
</evidence>
<accession>A0A072P3K5</accession>
<evidence type="ECO:0000259" key="8">
    <source>
        <dbReference type="PROSITE" id="PS50850"/>
    </source>
</evidence>
<feature type="transmembrane region" description="Helical" evidence="7">
    <location>
        <begin position="224"/>
        <end position="246"/>
    </location>
</feature>
<dbReference type="GeneID" id="25284506"/>
<gene>
    <name evidence="9" type="ORF">A1O9_09598</name>
</gene>
<evidence type="ECO:0000256" key="6">
    <source>
        <dbReference type="SAM" id="MobiDB-lite"/>
    </source>
</evidence>
<dbReference type="PROSITE" id="PS00216">
    <property type="entry name" value="SUGAR_TRANSPORT_1"/>
    <property type="match status" value="1"/>
</dbReference>
<evidence type="ECO:0000313" key="10">
    <source>
        <dbReference type="Proteomes" id="UP000027920"/>
    </source>
</evidence>
<dbReference type="HOGENOM" id="CLU_008455_11_5_1"/>
<feature type="transmembrane region" description="Helical" evidence="7">
    <location>
        <begin position="539"/>
        <end position="562"/>
    </location>
</feature>
<dbReference type="PANTHER" id="PTHR23502:SF7">
    <property type="entry name" value="DRUG_PROTON ANTIPORTER YHK8-RELATED"/>
    <property type="match status" value="1"/>
</dbReference>
<evidence type="ECO:0000256" key="1">
    <source>
        <dbReference type="ARBA" id="ARBA00004651"/>
    </source>
</evidence>
<dbReference type="InterPro" id="IPR020846">
    <property type="entry name" value="MFS_dom"/>
</dbReference>
<dbReference type="InterPro" id="IPR005829">
    <property type="entry name" value="Sugar_transporter_CS"/>
</dbReference>
<feature type="region of interest" description="Disordered" evidence="6">
    <location>
        <begin position="1"/>
        <end position="74"/>
    </location>
</feature>
<dbReference type="CDD" id="cd17323">
    <property type="entry name" value="MFS_Tpo1_MDR_like"/>
    <property type="match status" value="1"/>
</dbReference>
<dbReference type="PROSITE" id="PS50850">
    <property type="entry name" value="MFS"/>
    <property type="match status" value="1"/>
</dbReference>
<feature type="transmembrane region" description="Helical" evidence="7">
    <location>
        <begin position="167"/>
        <end position="187"/>
    </location>
</feature>
<comment type="caution">
    <text evidence="9">The sequence shown here is derived from an EMBL/GenBank/DDBJ whole genome shotgun (WGS) entry which is preliminary data.</text>
</comment>
<name>A0A072P3K5_9EURO</name>
<dbReference type="GO" id="GO:0005886">
    <property type="term" value="C:plasma membrane"/>
    <property type="evidence" value="ECO:0007669"/>
    <property type="project" value="UniProtKB-SubCell"/>
</dbReference>
<dbReference type="OrthoDB" id="3561359at2759"/>
<feature type="transmembrane region" description="Helical" evidence="7">
    <location>
        <begin position="258"/>
        <end position="283"/>
    </location>
</feature>
<keyword evidence="3 7" id="KW-0812">Transmembrane</keyword>
<feature type="transmembrane region" description="Helical" evidence="7">
    <location>
        <begin position="447"/>
        <end position="469"/>
    </location>
</feature>
<dbReference type="FunFam" id="1.20.1250.20:FF:000082">
    <property type="entry name" value="MFS multidrug transporter, putative"/>
    <property type="match status" value="1"/>
</dbReference>
<feature type="compositionally biased region" description="Polar residues" evidence="6">
    <location>
        <begin position="18"/>
        <end position="31"/>
    </location>
</feature>
<dbReference type="GO" id="GO:0140115">
    <property type="term" value="P:export across plasma membrane"/>
    <property type="evidence" value="ECO:0007669"/>
    <property type="project" value="UniProtKB-ARBA"/>
</dbReference>
<dbReference type="InterPro" id="IPR036259">
    <property type="entry name" value="MFS_trans_sf"/>
</dbReference>
<evidence type="ECO:0000256" key="3">
    <source>
        <dbReference type="ARBA" id="ARBA00022692"/>
    </source>
</evidence>
<feature type="compositionally biased region" description="Polar residues" evidence="6">
    <location>
        <begin position="57"/>
        <end position="74"/>
    </location>
</feature>
<keyword evidence="10" id="KW-1185">Reference proteome</keyword>
<evidence type="ECO:0000256" key="7">
    <source>
        <dbReference type="SAM" id="Phobius"/>
    </source>
</evidence>
<keyword evidence="4 7" id="KW-1133">Transmembrane helix</keyword>
<keyword evidence="5 7" id="KW-0472">Membrane</keyword>
<feature type="transmembrane region" description="Helical" evidence="7">
    <location>
        <begin position="199"/>
        <end position="218"/>
    </location>
</feature>
<dbReference type="GO" id="GO:0022857">
    <property type="term" value="F:transmembrane transporter activity"/>
    <property type="evidence" value="ECO:0007669"/>
    <property type="project" value="InterPro"/>
</dbReference>
<dbReference type="SUPFAM" id="SSF103473">
    <property type="entry name" value="MFS general substrate transporter"/>
    <property type="match status" value="1"/>
</dbReference>
<comment type="similarity">
    <text evidence="2">Belongs to the major facilitator superfamily.</text>
</comment>
<dbReference type="AlphaFoldDB" id="A0A072P3K5"/>
<dbReference type="Proteomes" id="UP000027920">
    <property type="component" value="Unassembled WGS sequence"/>
</dbReference>
<feature type="transmembrane region" description="Helical" evidence="7">
    <location>
        <begin position="402"/>
        <end position="421"/>
    </location>
</feature>
<dbReference type="InterPro" id="IPR011701">
    <property type="entry name" value="MFS"/>
</dbReference>
<feature type="domain" description="Major facilitator superfamily (MFS) profile" evidence="8">
    <location>
        <begin position="133"/>
        <end position="566"/>
    </location>
</feature>
<reference evidence="9 10" key="1">
    <citation type="submission" date="2013-03" db="EMBL/GenBank/DDBJ databases">
        <title>The Genome Sequence of Exophiala aquamarina CBS 119918.</title>
        <authorList>
            <consortium name="The Broad Institute Genomics Platform"/>
            <person name="Cuomo C."/>
            <person name="de Hoog S."/>
            <person name="Gorbushina A."/>
            <person name="Walker B."/>
            <person name="Young S.K."/>
            <person name="Zeng Q."/>
            <person name="Gargeya S."/>
            <person name="Fitzgerald M."/>
            <person name="Haas B."/>
            <person name="Abouelleil A."/>
            <person name="Allen A.W."/>
            <person name="Alvarado L."/>
            <person name="Arachchi H.M."/>
            <person name="Berlin A.M."/>
            <person name="Chapman S.B."/>
            <person name="Gainer-Dewar J."/>
            <person name="Goldberg J."/>
            <person name="Griggs A."/>
            <person name="Gujja S."/>
            <person name="Hansen M."/>
            <person name="Howarth C."/>
            <person name="Imamovic A."/>
            <person name="Ireland A."/>
            <person name="Larimer J."/>
            <person name="McCowan C."/>
            <person name="Murphy C."/>
            <person name="Pearson M."/>
            <person name="Poon T.W."/>
            <person name="Priest M."/>
            <person name="Roberts A."/>
            <person name="Saif S."/>
            <person name="Shea T."/>
            <person name="Sisk P."/>
            <person name="Sykes S."/>
            <person name="Wortman J."/>
            <person name="Nusbaum C."/>
            <person name="Birren B."/>
        </authorList>
    </citation>
    <scope>NUCLEOTIDE SEQUENCE [LARGE SCALE GENOMIC DNA]</scope>
    <source>
        <strain evidence="9 10">CBS 119918</strain>
    </source>
</reference>
<organism evidence="9 10">
    <name type="scientific">Exophiala aquamarina CBS 119918</name>
    <dbReference type="NCBI Taxonomy" id="1182545"/>
    <lineage>
        <taxon>Eukaryota</taxon>
        <taxon>Fungi</taxon>
        <taxon>Dikarya</taxon>
        <taxon>Ascomycota</taxon>
        <taxon>Pezizomycotina</taxon>
        <taxon>Eurotiomycetes</taxon>
        <taxon>Chaetothyriomycetidae</taxon>
        <taxon>Chaetothyriales</taxon>
        <taxon>Herpotrichiellaceae</taxon>
        <taxon>Exophiala</taxon>
    </lineage>
</organism>
<dbReference type="VEuPathDB" id="FungiDB:A1O9_09598"/>
<dbReference type="GO" id="GO:0042908">
    <property type="term" value="P:xenobiotic transport"/>
    <property type="evidence" value="ECO:0007669"/>
    <property type="project" value="UniProtKB-ARBA"/>
</dbReference>
<sequence length="578" mass="64124">MAEAPLPDLERAAPLQSPDETNQAAGPSQTDGADEDQGEFNGSGNAPAAVGGGPHSSFLTPVFTNRSQGTTSLRATRSYVDGHGYFNEPEDEPDAPRDITVQGSGEKTFEVGWDGPEDSMNPRNLRYARKWMIVIVLAFGSLCVTCTSSLYTITYGQMNAEFGTSRFTATIGLATFVFGLGIGPMLLGPLSEFYGRRPIYIVAYVFFTTWLIPCAVAKNIETMLAARFFDGLAGSAFLSVAGGTVGDMFNHDQLQGPMMIYSAAPFLGPSIGPIIGGFINQYASWRWSYYVLLIWSGIMLLCMIFLIPETYMPVVLRNKARKLRKETGEERWKAPIEILDRSVAMTVLRSLYRPFLLLFLDPMCFNLCLFSSILLGILYLFFGAFNLVFTEVYGFDLHQVGLSFVGLLIGMILGISSDPLWQRNYRRLIRNNERNTGELKSEPEFRLAPAIVGAWWCVAGLFWFGWSIYSHVHWIVPELAIAVFGFGLILVFSGVFTFLVEAFPLYAASALAANSFARSSFAGAFPLFGVQMYRKLGFHWATTLLAFLCLAMAPFPYVFFVYGKRLRARSRFSARKGS</sequence>
<dbReference type="PANTHER" id="PTHR23502">
    <property type="entry name" value="MAJOR FACILITATOR SUPERFAMILY"/>
    <property type="match status" value="1"/>
</dbReference>
<feature type="transmembrane region" description="Helical" evidence="7">
    <location>
        <begin position="289"/>
        <end position="316"/>
    </location>
</feature>
<comment type="subcellular location">
    <subcellularLocation>
        <location evidence="1">Cell membrane</location>
        <topology evidence="1">Multi-pass membrane protein</topology>
    </subcellularLocation>
</comment>
<protein>
    <recommendedName>
        <fullName evidence="8">Major facilitator superfamily (MFS) profile domain-containing protein</fullName>
    </recommendedName>
</protein>
<evidence type="ECO:0000256" key="2">
    <source>
        <dbReference type="ARBA" id="ARBA00008335"/>
    </source>
</evidence>
<evidence type="ECO:0000256" key="4">
    <source>
        <dbReference type="ARBA" id="ARBA00022989"/>
    </source>
</evidence>
<dbReference type="Pfam" id="PF07690">
    <property type="entry name" value="MFS_1"/>
    <property type="match status" value="1"/>
</dbReference>
<proteinExistence type="inferred from homology"/>